<feature type="transmembrane region" description="Helical" evidence="1">
    <location>
        <begin position="12"/>
        <end position="32"/>
    </location>
</feature>
<name>A0A0E0IVZ7_ORYNI</name>
<dbReference type="PANTHER" id="PTHR46635:SF2">
    <property type="entry name" value="GLYCOSYL TRANSFERASE FAMILY 1 DOMAIN-CONTAINING PROTEIN"/>
    <property type="match status" value="1"/>
</dbReference>
<dbReference type="PANTHER" id="PTHR46635">
    <property type="entry name" value="GLYCOSYL TRANSFERASE FAMILY 1 PROTEIN"/>
    <property type="match status" value="1"/>
</dbReference>
<keyword evidence="3" id="KW-1185">Reference proteome</keyword>
<reference evidence="2" key="2">
    <citation type="submission" date="2018-04" db="EMBL/GenBank/DDBJ databases">
        <title>OnivRS2 (Oryza nivara Reference Sequence Version 2).</title>
        <authorList>
            <person name="Zhang J."/>
            <person name="Kudrna D."/>
            <person name="Lee S."/>
            <person name="Talag J."/>
            <person name="Rajasekar S."/>
            <person name="Welchert J."/>
            <person name="Hsing Y.-I."/>
            <person name="Wing R.A."/>
        </authorList>
    </citation>
    <scope>NUCLEOTIDE SEQUENCE [LARGE SCALE GENOMIC DNA]</scope>
</reference>
<dbReference type="Gramene" id="ONIVA10G19840.1">
    <property type="protein sequence ID" value="ONIVA10G19840.1"/>
    <property type="gene ID" value="ONIVA10G19840"/>
</dbReference>
<proteinExistence type="predicted"/>
<dbReference type="Gene3D" id="3.40.50.2000">
    <property type="entry name" value="Glycogen Phosphorylase B"/>
    <property type="match status" value="1"/>
</dbReference>
<evidence type="ECO:0000313" key="2">
    <source>
        <dbReference type="EnsemblPlants" id="ONIVA10G19840.1"/>
    </source>
</evidence>
<feature type="transmembrane region" description="Helical" evidence="1">
    <location>
        <begin position="53"/>
        <end position="73"/>
    </location>
</feature>
<dbReference type="AlphaFoldDB" id="A0A0E0IVZ7"/>
<dbReference type="Proteomes" id="UP000006591">
    <property type="component" value="Chromosome 10"/>
</dbReference>
<reference evidence="2" key="1">
    <citation type="submission" date="2015-04" db="UniProtKB">
        <authorList>
            <consortium name="EnsemblPlants"/>
        </authorList>
    </citation>
    <scope>IDENTIFICATION</scope>
    <source>
        <strain evidence="2">SL10</strain>
    </source>
</reference>
<keyword evidence="1" id="KW-0472">Membrane</keyword>
<organism evidence="2">
    <name type="scientific">Oryza nivara</name>
    <name type="common">Indian wild rice</name>
    <name type="synonym">Oryza sativa f. spontanea</name>
    <dbReference type="NCBI Taxonomy" id="4536"/>
    <lineage>
        <taxon>Eukaryota</taxon>
        <taxon>Viridiplantae</taxon>
        <taxon>Streptophyta</taxon>
        <taxon>Embryophyta</taxon>
        <taxon>Tracheophyta</taxon>
        <taxon>Spermatophyta</taxon>
        <taxon>Magnoliopsida</taxon>
        <taxon>Liliopsida</taxon>
        <taxon>Poales</taxon>
        <taxon>Poaceae</taxon>
        <taxon>BOP clade</taxon>
        <taxon>Oryzoideae</taxon>
        <taxon>Oryzeae</taxon>
        <taxon>Oryzinae</taxon>
        <taxon>Oryza</taxon>
    </lineage>
</organism>
<dbReference type="OMA" id="CIYEVYD"/>
<keyword evidence="1" id="KW-1133">Transmembrane helix</keyword>
<dbReference type="HOGENOM" id="CLU_013099_0_0_1"/>
<sequence length="1013" mass="113977">MWRRGSHSDAAYHLPTAAAAGGGGWAASSSAGGGGAASRRRRRPGLSCRPSHLFFALLVALFTASLLVVWQLLPIGDGGKAEEGVEGLPRPGGGGGGGVMRFSASSVALREFHGESRLEAARSERRWWPGLAPVRLALFVGTMNINAQSLMVATLAKSLKNLGYEVEVLAFADGKANDILENICHVNVVSPPSLKYIDWSKYNAVLLSSLEGKMVVSILMQEPFQFLPVVWLIHEDALGQFLRNPELHQSIPNHIEDWRTHFNACTYVVFPDSYLPLLHSALDTGNFLVISGSPVDILATKRYSSSHTQESARNQYGSKEDDVVVLVVGSYLFFDELPWDFATVLRASAPHIMDMAKTKNLGVQFIFFCGNDTDAYNSAFQELASHMGFPLGSVKHFSLTHDIRNLLVFADIVLYGSSRQEPVFPPLLLRSMASEIPIIVPNLTVITKYITDGTHGFLFNADDPSTMVSAFAQILGEKRLSARAFSVALEGKLHSKNMLAYDCITAHVMLLESVLHYPSYAKLPSPVSKLQERTWLWDLFETKAALENSSSDDDSQLLTRIIDNLVDESHESNQTTYSDSNDTSLYNYPSLSDWNDLNEVEIFEDIERREIEEASFFPLPFPIDERVERPLLSWDEVYKNARKSERLKPEGNERDEGELERTGQPVCIYEIYSGEGAWPFLHHGSLYRGITLSKGGRRPRSDDVDAVTHLSVLDNPYYSDRLCEFGAMFAVANRIDAVHKLPWIGFQSWQAAGRKVSLSEKAEETLEETMAGENNEDVIYYWAPMDMDQTSNFWSMCDWLNAGRCRTLFEDAFRTMYGLSDGITALPPMPNDGDYWSTLHSWVMPTPSFLKFIMFSRMFVDYLHSLNVNGTDPASCLLGASQLEKRHCYCRILEVLVNVWAYHSGKKMAYLNPVTGDIREQHPLDDRNEMWVKFFNFTLLKSMDEDLAEEADDGMHAGDDQWLWPLTGQVFWPGIADREREEKYIKKLDKKLKNKVKLLERQKSGYKQKPLGQ</sequence>
<dbReference type="Pfam" id="PF13692">
    <property type="entry name" value="Glyco_trans_1_4"/>
    <property type="match status" value="1"/>
</dbReference>
<protein>
    <recommendedName>
        <fullName evidence="4">Glycosyl transferase family 1 domain-containing protein</fullName>
    </recommendedName>
</protein>
<keyword evidence="1" id="KW-0812">Transmembrane</keyword>
<dbReference type="eggNOG" id="ENOG502QTK2">
    <property type="taxonomic scope" value="Eukaryota"/>
</dbReference>
<evidence type="ECO:0008006" key="4">
    <source>
        <dbReference type="Google" id="ProtNLM"/>
    </source>
</evidence>
<evidence type="ECO:0000256" key="1">
    <source>
        <dbReference type="SAM" id="Phobius"/>
    </source>
</evidence>
<dbReference type="SUPFAM" id="SSF53756">
    <property type="entry name" value="UDP-Glycosyltransferase/glycogen phosphorylase"/>
    <property type="match status" value="1"/>
</dbReference>
<dbReference type="STRING" id="4536.A0A0E0IVZ7"/>
<evidence type="ECO:0000313" key="3">
    <source>
        <dbReference type="Proteomes" id="UP000006591"/>
    </source>
</evidence>
<accession>A0A0E0IVZ7</accession>
<dbReference type="EnsemblPlants" id="ONIVA10G19840.1">
    <property type="protein sequence ID" value="ONIVA10G19840.1"/>
    <property type="gene ID" value="ONIVA10G19840"/>
</dbReference>